<evidence type="ECO:0000313" key="8">
    <source>
        <dbReference type="Proteomes" id="UP000034471"/>
    </source>
</evidence>
<name>A0A0G0K681_9BACT</name>
<protein>
    <submittedName>
        <fullName evidence="7">Histidinol-phosphate aminotransferase</fullName>
    </submittedName>
</protein>
<dbReference type="PANTHER" id="PTHR43643">
    <property type="entry name" value="HISTIDINOL-PHOSPHATE AMINOTRANSFERASE 2"/>
    <property type="match status" value="1"/>
</dbReference>
<keyword evidence="2 7" id="KW-0032">Aminotransferase</keyword>
<dbReference type="EMBL" id="LBTJ01000079">
    <property type="protein sequence ID" value="KKQ36126.1"/>
    <property type="molecule type" value="Genomic_DNA"/>
</dbReference>
<comment type="cofactor">
    <cofactor evidence="1 5">
        <name>pyridoxal 5'-phosphate</name>
        <dbReference type="ChEBI" id="CHEBI:597326"/>
    </cofactor>
</comment>
<reference evidence="7 8" key="1">
    <citation type="journal article" date="2015" name="Nature">
        <title>rRNA introns, odd ribosomes, and small enigmatic genomes across a large radiation of phyla.</title>
        <authorList>
            <person name="Brown C.T."/>
            <person name="Hug L.A."/>
            <person name="Thomas B.C."/>
            <person name="Sharon I."/>
            <person name="Castelle C.J."/>
            <person name="Singh A."/>
            <person name="Wilkins M.J."/>
            <person name="Williams K.H."/>
            <person name="Banfield J.F."/>
        </authorList>
    </citation>
    <scope>NUCLEOTIDE SEQUENCE [LARGE SCALE GENOMIC DNA]</scope>
</reference>
<evidence type="ECO:0000313" key="7">
    <source>
        <dbReference type="EMBL" id="KKQ36126.1"/>
    </source>
</evidence>
<dbReference type="InterPro" id="IPR001917">
    <property type="entry name" value="Aminotrans_II_pyridoxalP_BS"/>
</dbReference>
<evidence type="ECO:0000259" key="6">
    <source>
        <dbReference type="Pfam" id="PF00155"/>
    </source>
</evidence>
<dbReference type="SUPFAM" id="SSF53383">
    <property type="entry name" value="PLP-dependent transferases"/>
    <property type="match status" value="1"/>
</dbReference>
<dbReference type="InterPro" id="IPR050106">
    <property type="entry name" value="HistidinolP_aminotransfase"/>
</dbReference>
<dbReference type="PROSITE" id="PS00599">
    <property type="entry name" value="AA_TRANSFER_CLASS_2"/>
    <property type="match status" value="1"/>
</dbReference>
<evidence type="ECO:0000256" key="4">
    <source>
        <dbReference type="ARBA" id="ARBA00022898"/>
    </source>
</evidence>
<dbReference type="InterPro" id="IPR004839">
    <property type="entry name" value="Aminotransferase_I/II_large"/>
</dbReference>
<evidence type="ECO:0000256" key="5">
    <source>
        <dbReference type="RuleBase" id="RU003693"/>
    </source>
</evidence>
<sequence>MLHRAAEYSMNKLESRRRRDGLIYDKLMITNATDEAIMVIMNTYIEKGDEIILPIPTFAMFKFYAQLAEARIKEILYTSNLTFPAKKVLTTINKKTRLVILCNPNNPTGTPIDRKEIIQIIDKAQKYNALVLLDEAYYQYSGEECLDLIDKFNNLIIIRTFSKAYGLGGLRLGYAVSNPEIIKNMLKAGSPYSVNTVAMYAASVAIDDEDYVKWYVNEVKRAKKILYDTLAKLKIKTYPTSGNFLIGIGTVKQTQQLIDALNEILKK</sequence>
<dbReference type="Pfam" id="PF00155">
    <property type="entry name" value="Aminotran_1_2"/>
    <property type="match status" value="1"/>
</dbReference>
<dbReference type="AlphaFoldDB" id="A0A0G0K681"/>
<comment type="caution">
    <text evidence="7">The sequence shown here is derived from an EMBL/GenBank/DDBJ whole genome shotgun (WGS) entry which is preliminary data.</text>
</comment>
<evidence type="ECO:0000256" key="2">
    <source>
        <dbReference type="ARBA" id="ARBA00022576"/>
    </source>
</evidence>
<dbReference type="InterPro" id="IPR015424">
    <property type="entry name" value="PyrdxlP-dep_Trfase"/>
</dbReference>
<proteinExistence type="inferred from homology"/>
<dbReference type="Gene3D" id="3.40.640.10">
    <property type="entry name" value="Type I PLP-dependent aspartate aminotransferase-like (Major domain)"/>
    <property type="match status" value="1"/>
</dbReference>
<keyword evidence="3 7" id="KW-0808">Transferase</keyword>
<dbReference type="Proteomes" id="UP000034471">
    <property type="component" value="Unassembled WGS sequence"/>
</dbReference>
<dbReference type="PANTHER" id="PTHR43643:SF3">
    <property type="entry name" value="HISTIDINOL-PHOSPHATE AMINOTRANSFERASE"/>
    <property type="match status" value="1"/>
</dbReference>
<comment type="similarity">
    <text evidence="5">Belongs to the class-II pyridoxal-phosphate-dependent aminotransferase family.</text>
</comment>
<dbReference type="GO" id="GO:0030170">
    <property type="term" value="F:pyridoxal phosphate binding"/>
    <property type="evidence" value="ECO:0007669"/>
    <property type="project" value="InterPro"/>
</dbReference>
<evidence type="ECO:0000256" key="3">
    <source>
        <dbReference type="ARBA" id="ARBA00022679"/>
    </source>
</evidence>
<dbReference type="STRING" id="1618481.US54_C0079G0002"/>
<keyword evidence="4 5" id="KW-0663">Pyridoxal phosphate</keyword>
<feature type="domain" description="Aminotransferase class I/classII large" evidence="6">
    <location>
        <begin position="26"/>
        <end position="257"/>
    </location>
</feature>
<organism evidence="7 8">
    <name type="scientific">Candidatus Roizmanbacteria bacterium GW2011_GWA2_37_7</name>
    <dbReference type="NCBI Taxonomy" id="1618481"/>
    <lineage>
        <taxon>Bacteria</taxon>
        <taxon>Candidatus Roizmaniibacteriota</taxon>
    </lineage>
</organism>
<evidence type="ECO:0000256" key="1">
    <source>
        <dbReference type="ARBA" id="ARBA00001933"/>
    </source>
</evidence>
<dbReference type="CDD" id="cd00609">
    <property type="entry name" value="AAT_like"/>
    <property type="match status" value="1"/>
</dbReference>
<accession>A0A0G0K681</accession>
<dbReference type="GO" id="GO:0008483">
    <property type="term" value="F:transaminase activity"/>
    <property type="evidence" value="ECO:0007669"/>
    <property type="project" value="UniProtKB-KW"/>
</dbReference>
<dbReference type="InterPro" id="IPR015421">
    <property type="entry name" value="PyrdxlP-dep_Trfase_major"/>
</dbReference>
<gene>
    <name evidence="7" type="ORF">US54_C0079G0002</name>
</gene>